<dbReference type="EMBL" id="VKHT01000069">
    <property type="protein sequence ID" value="MBB0243365.1"/>
    <property type="molecule type" value="Genomic_DNA"/>
</dbReference>
<gene>
    <name evidence="2" type="ORF">FNQ90_04380</name>
</gene>
<evidence type="ECO:0000313" key="3">
    <source>
        <dbReference type="Proteomes" id="UP000538929"/>
    </source>
</evidence>
<feature type="region of interest" description="Disordered" evidence="1">
    <location>
        <begin position="99"/>
        <end position="121"/>
    </location>
</feature>
<comment type="caution">
    <text evidence="2">The sequence shown here is derived from an EMBL/GenBank/DDBJ whole genome shotgun (WGS) entry which is preliminary data.</text>
</comment>
<evidence type="ECO:0000256" key="1">
    <source>
        <dbReference type="SAM" id="MobiDB-lite"/>
    </source>
</evidence>
<organism evidence="2 3">
    <name type="scientific">Streptomyces alkaliphilus</name>
    <dbReference type="NCBI Taxonomy" id="1472722"/>
    <lineage>
        <taxon>Bacteria</taxon>
        <taxon>Bacillati</taxon>
        <taxon>Actinomycetota</taxon>
        <taxon>Actinomycetes</taxon>
        <taxon>Kitasatosporales</taxon>
        <taxon>Streptomycetaceae</taxon>
        <taxon>Streptomyces</taxon>
    </lineage>
</organism>
<name>A0A7W3TB28_9ACTN</name>
<keyword evidence="3" id="KW-1185">Reference proteome</keyword>
<protein>
    <submittedName>
        <fullName evidence="2">Deoxyxylulose-5-phosphate synthase</fullName>
    </submittedName>
</protein>
<sequence>MCLPCRRSWKRGWEASRNPEWRKCPHCADVMIHAGAALAVPRRSDTEGWRVLTVLLNAGIHFHKSCCGGPGYRPRTMREVRERLAYARTSGEPVARALVRTELPRARPHRSPRRGRAPHGR</sequence>
<accession>A0A7W3TB28</accession>
<proteinExistence type="predicted"/>
<dbReference type="Proteomes" id="UP000538929">
    <property type="component" value="Unassembled WGS sequence"/>
</dbReference>
<feature type="compositionally biased region" description="Basic residues" evidence="1">
    <location>
        <begin position="106"/>
        <end position="121"/>
    </location>
</feature>
<evidence type="ECO:0000313" key="2">
    <source>
        <dbReference type="EMBL" id="MBB0243365.1"/>
    </source>
</evidence>
<reference evidence="3" key="1">
    <citation type="submission" date="2019-10" db="EMBL/GenBank/DDBJ databases">
        <title>Streptomyces sp. nov., a novel actinobacterium isolated from alkaline environment.</title>
        <authorList>
            <person name="Golinska P."/>
        </authorList>
    </citation>
    <scope>NUCLEOTIDE SEQUENCE [LARGE SCALE GENOMIC DNA]</scope>
    <source>
        <strain evidence="3">DSM 42118</strain>
    </source>
</reference>
<dbReference type="AlphaFoldDB" id="A0A7W3TB28"/>